<feature type="compositionally biased region" description="Low complexity" evidence="5">
    <location>
        <begin position="584"/>
        <end position="604"/>
    </location>
</feature>
<sequence>MGSVVVIGAGLSGLAAACHLRGAGHEVTVVERSNAVGGLAGRHVQDGFTFDTGPTVLTMPELVDDTLRAVGSSLAQRLRLTPLDPVYRGHFTDGTTIDVHADLAAMTAEVTRACGEREAARYRDHADWLESLFTLEFSRFIDVDYSSPWDLLRSPAALARLAAMGGFDRLARVVGRRFDDPRLQRLLTFQALYVGVSPQQALALYAVVTYLDSVAGVHHPAGGIHEVPRAMAAAFTAAGGTIRLDTAVTGLLGVAAGRVNGVRIGDGPSVERLRADAVVCSADLPTVWRSWLAGRRMPRAVRAGRHAPSALVWHVGVNGRPGPTVRHHNVHFGDQWDESFDDLLDSGRPMRDPSRLVTVPSISDPSIAPDGCSTLYVLEPVPNLAGDIDWSSEQDALRDRLQRFLGDAGYSASSRPPCHRTRQRSCSTSCAAGSRSCRTTPTTRTSSTTPTPHSPAAPTARSVVDGHRAACNASRSHPAGSAVPVRLTPWTTRDPALCCSRPATRPASARARCRGSCDAAAASSSLDNPMLARPSVSTTTSTAAGSHDRASSSAINSPEANGVPPPWGSRRNDARTRAKDLVGASPSWARRPRTSTTATRSRRR</sequence>
<feature type="compositionally biased region" description="Basic and acidic residues" evidence="5">
    <location>
        <begin position="570"/>
        <end position="580"/>
    </location>
</feature>
<comment type="caution">
    <text evidence="7">The sequence shown here is derived from an EMBL/GenBank/DDBJ whole genome shotgun (WGS) entry which is preliminary data.</text>
</comment>
<evidence type="ECO:0000256" key="3">
    <source>
        <dbReference type="ARBA" id="ARBA00023002"/>
    </source>
</evidence>
<proteinExistence type="inferred from homology"/>
<feature type="compositionally biased region" description="Low complexity" evidence="5">
    <location>
        <begin position="535"/>
        <end position="545"/>
    </location>
</feature>
<reference evidence="7" key="1">
    <citation type="submission" date="2020-10" db="EMBL/GenBank/DDBJ databases">
        <authorList>
            <person name="Gilroy R."/>
        </authorList>
    </citation>
    <scope>NUCLEOTIDE SEQUENCE</scope>
    <source>
        <strain evidence="7">ChiGjej1B1-24693</strain>
    </source>
</reference>
<accession>A0A9D1GYD4</accession>
<comment type="similarity">
    <text evidence="4">Belongs to the carotenoid/retinoid oxidoreductase family.</text>
</comment>
<dbReference type="InterPro" id="IPR002937">
    <property type="entry name" value="Amino_oxidase"/>
</dbReference>
<dbReference type="PANTHER" id="PTHR43734">
    <property type="entry name" value="PHYTOENE DESATURASE"/>
    <property type="match status" value="1"/>
</dbReference>
<comment type="pathway">
    <text evidence="1 4">Carotenoid biosynthesis.</text>
</comment>
<name>A0A9D1GYD4_9ACTN</name>
<dbReference type="EMBL" id="DVLP01000225">
    <property type="protein sequence ID" value="HIT75412.1"/>
    <property type="molecule type" value="Genomic_DNA"/>
</dbReference>
<evidence type="ECO:0000256" key="2">
    <source>
        <dbReference type="ARBA" id="ARBA00022746"/>
    </source>
</evidence>
<dbReference type="InterPro" id="IPR036188">
    <property type="entry name" value="FAD/NAD-bd_sf"/>
</dbReference>
<dbReference type="Proteomes" id="UP000886842">
    <property type="component" value="Unassembled WGS sequence"/>
</dbReference>
<gene>
    <name evidence="7" type="primary">crtI</name>
    <name evidence="7" type="ORF">IAA98_07500</name>
</gene>
<protein>
    <submittedName>
        <fullName evidence="7">Phytoene desaturase</fullName>
    </submittedName>
</protein>
<reference evidence="7" key="2">
    <citation type="journal article" date="2021" name="PeerJ">
        <title>Extensive microbial diversity within the chicken gut microbiome revealed by metagenomics and culture.</title>
        <authorList>
            <person name="Gilroy R."/>
            <person name="Ravi A."/>
            <person name="Getino M."/>
            <person name="Pursley I."/>
            <person name="Horton D.L."/>
            <person name="Alikhan N.F."/>
            <person name="Baker D."/>
            <person name="Gharbi K."/>
            <person name="Hall N."/>
            <person name="Watson M."/>
            <person name="Adriaenssens E.M."/>
            <person name="Foster-Nyarko E."/>
            <person name="Jarju S."/>
            <person name="Secka A."/>
            <person name="Antonio M."/>
            <person name="Oren A."/>
            <person name="Chaudhuri R.R."/>
            <person name="La Ragione R."/>
            <person name="Hildebrand F."/>
            <person name="Pallen M.J."/>
        </authorList>
    </citation>
    <scope>NUCLEOTIDE SEQUENCE</scope>
    <source>
        <strain evidence="7">ChiGjej1B1-24693</strain>
    </source>
</reference>
<feature type="domain" description="Amine oxidase" evidence="6">
    <location>
        <begin position="11"/>
        <end position="409"/>
    </location>
</feature>
<dbReference type="InterPro" id="IPR014105">
    <property type="entry name" value="Carotenoid/retinoid_OxRdtase"/>
</dbReference>
<evidence type="ECO:0000256" key="4">
    <source>
        <dbReference type="RuleBase" id="RU362075"/>
    </source>
</evidence>
<feature type="region of interest" description="Disordered" evidence="5">
    <location>
        <begin position="431"/>
        <end position="463"/>
    </location>
</feature>
<keyword evidence="2 4" id="KW-0125">Carotenoid biosynthesis</keyword>
<feature type="region of interest" description="Disordered" evidence="5">
    <location>
        <begin position="528"/>
        <end position="604"/>
    </location>
</feature>
<dbReference type="AlphaFoldDB" id="A0A9D1GYD4"/>
<keyword evidence="3 4" id="KW-0560">Oxidoreductase</keyword>
<dbReference type="Pfam" id="PF01593">
    <property type="entry name" value="Amino_oxidase"/>
    <property type="match status" value="1"/>
</dbReference>
<evidence type="ECO:0000313" key="7">
    <source>
        <dbReference type="EMBL" id="HIT75412.1"/>
    </source>
</evidence>
<dbReference type="GO" id="GO:0016491">
    <property type="term" value="F:oxidoreductase activity"/>
    <property type="evidence" value="ECO:0007669"/>
    <property type="project" value="UniProtKB-KW"/>
</dbReference>
<dbReference type="NCBIfam" id="TIGR02734">
    <property type="entry name" value="crtI_fam"/>
    <property type="match status" value="1"/>
</dbReference>
<dbReference type="PANTHER" id="PTHR43734:SF1">
    <property type="entry name" value="PHYTOENE DESATURASE"/>
    <property type="match status" value="1"/>
</dbReference>
<dbReference type="GO" id="GO:0016117">
    <property type="term" value="P:carotenoid biosynthetic process"/>
    <property type="evidence" value="ECO:0007669"/>
    <property type="project" value="UniProtKB-KW"/>
</dbReference>
<evidence type="ECO:0000256" key="1">
    <source>
        <dbReference type="ARBA" id="ARBA00004829"/>
    </source>
</evidence>
<evidence type="ECO:0000313" key="8">
    <source>
        <dbReference type="Proteomes" id="UP000886842"/>
    </source>
</evidence>
<evidence type="ECO:0000259" key="6">
    <source>
        <dbReference type="Pfam" id="PF01593"/>
    </source>
</evidence>
<evidence type="ECO:0000256" key="5">
    <source>
        <dbReference type="SAM" id="MobiDB-lite"/>
    </source>
</evidence>
<organism evidence="7 8">
    <name type="scientific">Candidatus Avipropionibacterium avicola</name>
    <dbReference type="NCBI Taxonomy" id="2840701"/>
    <lineage>
        <taxon>Bacteria</taxon>
        <taxon>Bacillati</taxon>
        <taxon>Actinomycetota</taxon>
        <taxon>Actinomycetes</taxon>
        <taxon>Propionibacteriales</taxon>
        <taxon>Propionibacteriaceae</taxon>
        <taxon>Propionibacteriaceae incertae sedis</taxon>
        <taxon>Candidatus Avipropionibacterium</taxon>
    </lineage>
</organism>
<dbReference type="Gene3D" id="3.50.50.60">
    <property type="entry name" value="FAD/NAD(P)-binding domain"/>
    <property type="match status" value="2"/>
</dbReference>
<feature type="compositionally biased region" description="Low complexity" evidence="5">
    <location>
        <begin position="434"/>
        <end position="462"/>
    </location>
</feature>
<dbReference type="SUPFAM" id="SSF51905">
    <property type="entry name" value="FAD/NAD(P)-binding domain"/>
    <property type="match status" value="1"/>
</dbReference>
<dbReference type="PRINTS" id="PR00419">
    <property type="entry name" value="ADXRDTASE"/>
</dbReference>